<dbReference type="EC" id="3.4.21.89" evidence="4 7"/>
<feature type="region of interest" description="Disordered" evidence="8">
    <location>
        <begin position="320"/>
        <end position="374"/>
    </location>
</feature>
<comment type="catalytic activity">
    <reaction evidence="1 7">
        <text>Cleavage of hydrophobic, N-terminal signal or leader sequences from secreted and periplasmic proteins.</text>
        <dbReference type="EC" id="3.4.21.89"/>
    </reaction>
</comment>
<comment type="similarity">
    <text evidence="3 7">Belongs to the peptidase S26 family.</text>
</comment>
<dbReference type="GO" id="GO:0005886">
    <property type="term" value="C:plasma membrane"/>
    <property type="evidence" value="ECO:0007669"/>
    <property type="project" value="UniProtKB-SubCell"/>
</dbReference>
<dbReference type="Pfam" id="PF10502">
    <property type="entry name" value="Peptidase_S26"/>
    <property type="match status" value="1"/>
</dbReference>
<dbReference type="PROSITE" id="PS00761">
    <property type="entry name" value="SPASE_I_3"/>
    <property type="match status" value="1"/>
</dbReference>
<proteinExistence type="inferred from homology"/>
<comment type="subcellular location">
    <subcellularLocation>
        <location evidence="2">Cell membrane</location>
        <topology evidence="2">Single-pass type II membrane protein</topology>
    </subcellularLocation>
    <subcellularLocation>
        <location evidence="7">Membrane</location>
        <topology evidence="7">Single-pass type II membrane protein</topology>
    </subcellularLocation>
</comment>
<evidence type="ECO:0000256" key="1">
    <source>
        <dbReference type="ARBA" id="ARBA00000677"/>
    </source>
</evidence>
<feature type="active site" evidence="6">
    <location>
        <position position="217"/>
    </location>
</feature>
<dbReference type="InterPro" id="IPR019533">
    <property type="entry name" value="Peptidase_S26"/>
</dbReference>
<keyword evidence="7" id="KW-1133">Transmembrane helix</keyword>
<dbReference type="PANTHER" id="PTHR43390:SF1">
    <property type="entry name" value="CHLOROPLAST PROCESSING PEPTIDASE"/>
    <property type="match status" value="1"/>
</dbReference>
<dbReference type="EMBL" id="CP108253">
    <property type="protein sequence ID" value="WTU40061.1"/>
    <property type="molecule type" value="Genomic_DNA"/>
</dbReference>
<feature type="transmembrane region" description="Helical" evidence="7">
    <location>
        <begin position="112"/>
        <end position="135"/>
    </location>
</feature>
<dbReference type="InterPro" id="IPR000223">
    <property type="entry name" value="Pept_S26A_signal_pept_1"/>
</dbReference>
<keyword evidence="7" id="KW-0472">Membrane</keyword>
<feature type="compositionally biased region" description="Low complexity" evidence="8">
    <location>
        <begin position="72"/>
        <end position="89"/>
    </location>
</feature>
<dbReference type="SUPFAM" id="SSF51306">
    <property type="entry name" value="LexA/Signal peptidase"/>
    <property type="match status" value="1"/>
</dbReference>
<organism evidence="10">
    <name type="scientific">Streptomyces sp. NBC_00060</name>
    <dbReference type="NCBI Taxonomy" id="2975636"/>
    <lineage>
        <taxon>Bacteria</taxon>
        <taxon>Bacillati</taxon>
        <taxon>Actinomycetota</taxon>
        <taxon>Actinomycetes</taxon>
        <taxon>Kitasatosporales</taxon>
        <taxon>Streptomycetaceae</taxon>
        <taxon>Streptomyces</taxon>
    </lineage>
</organism>
<evidence type="ECO:0000256" key="6">
    <source>
        <dbReference type="PIRSR" id="PIRSR600223-1"/>
    </source>
</evidence>
<dbReference type="Gene3D" id="2.10.109.10">
    <property type="entry name" value="Umud Fragment, subunit A"/>
    <property type="match status" value="1"/>
</dbReference>
<accession>A0AAU2GYZ3</accession>
<feature type="compositionally biased region" description="Basic and acidic residues" evidence="8">
    <location>
        <begin position="342"/>
        <end position="368"/>
    </location>
</feature>
<dbReference type="InterPro" id="IPR019758">
    <property type="entry name" value="Pept_S26A_signal_pept_1_CS"/>
</dbReference>
<evidence type="ECO:0000256" key="3">
    <source>
        <dbReference type="ARBA" id="ARBA00009370"/>
    </source>
</evidence>
<dbReference type="NCBIfam" id="TIGR02227">
    <property type="entry name" value="sigpep_I_bact"/>
    <property type="match status" value="1"/>
</dbReference>
<dbReference type="GO" id="GO:0004252">
    <property type="term" value="F:serine-type endopeptidase activity"/>
    <property type="evidence" value="ECO:0007669"/>
    <property type="project" value="InterPro"/>
</dbReference>
<dbReference type="InterPro" id="IPR036286">
    <property type="entry name" value="LexA/Signal_pep-like_sf"/>
</dbReference>
<protein>
    <recommendedName>
        <fullName evidence="4 7">Signal peptidase I</fullName>
        <ecNumber evidence="4 7">3.4.21.89</ecNumber>
    </recommendedName>
</protein>
<evidence type="ECO:0000256" key="4">
    <source>
        <dbReference type="ARBA" id="ARBA00013208"/>
    </source>
</evidence>
<evidence type="ECO:0000256" key="5">
    <source>
        <dbReference type="ARBA" id="ARBA00022801"/>
    </source>
</evidence>
<evidence type="ECO:0000259" key="9">
    <source>
        <dbReference type="Pfam" id="PF10502"/>
    </source>
</evidence>
<evidence type="ECO:0000313" key="10">
    <source>
        <dbReference type="EMBL" id="WTU40061.1"/>
    </source>
</evidence>
<evidence type="ECO:0000256" key="8">
    <source>
        <dbReference type="SAM" id="MobiDB-lite"/>
    </source>
</evidence>
<dbReference type="AlphaFoldDB" id="A0AAU2GYZ3"/>
<evidence type="ECO:0000256" key="7">
    <source>
        <dbReference type="RuleBase" id="RU362042"/>
    </source>
</evidence>
<dbReference type="CDD" id="cd06530">
    <property type="entry name" value="S26_SPase_I"/>
    <property type="match status" value="1"/>
</dbReference>
<dbReference type="GO" id="GO:0009003">
    <property type="term" value="F:signal peptidase activity"/>
    <property type="evidence" value="ECO:0007669"/>
    <property type="project" value="UniProtKB-EC"/>
</dbReference>
<evidence type="ECO:0000256" key="2">
    <source>
        <dbReference type="ARBA" id="ARBA00004401"/>
    </source>
</evidence>
<keyword evidence="5 7" id="KW-0378">Hydrolase</keyword>
<keyword evidence="7" id="KW-0812">Transmembrane</keyword>
<feature type="compositionally biased region" description="Low complexity" evidence="8">
    <location>
        <begin position="19"/>
        <end position="39"/>
    </location>
</feature>
<name>A0AAU2GYZ3_9ACTN</name>
<dbReference type="PANTHER" id="PTHR43390">
    <property type="entry name" value="SIGNAL PEPTIDASE I"/>
    <property type="match status" value="1"/>
</dbReference>
<gene>
    <name evidence="10" type="primary">lepB</name>
    <name evidence="10" type="ORF">OHV25_10960</name>
</gene>
<feature type="active site" evidence="6">
    <location>
        <position position="140"/>
    </location>
</feature>
<keyword evidence="7" id="KW-0645">Protease</keyword>
<dbReference type="GO" id="GO:0006465">
    <property type="term" value="P:signal peptide processing"/>
    <property type="evidence" value="ECO:0007669"/>
    <property type="project" value="InterPro"/>
</dbReference>
<feature type="compositionally biased region" description="Basic residues" evidence="8">
    <location>
        <begin position="92"/>
        <end position="103"/>
    </location>
</feature>
<dbReference type="PRINTS" id="PR00727">
    <property type="entry name" value="LEADERPTASE"/>
</dbReference>
<feature type="region of interest" description="Disordered" evidence="8">
    <location>
        <begin position="417"/>
        <end position="448"/>
    </location>
</feature>
<sequence length="448" mass="48142">MGNRGRPRSAPRPADEPLPTGTRPTSRATARGARAAAGPTPQPDAFAASEAPTAEPTGPDGPSGPSGPASPPTEAAAAERPPGRRAQQGRADRRRLARKVKRRRRRSAVKEIPLLVGVAVLIALVLKTFLVQAFVIPSGSMQQTITIGDRVLVDKLTPWFGSKPQRGDVVVFKDPGGWLKEEKKTTGGSDPVVVKQVKQALTFIGLLPSDNEQDLIKRVIAVGGDTVKCCDAGGKVTVNGVPLDEPYVNPGNPPSEINFEVKVPEGRLFMMGDHRSNSADSRFHLDEAYHGTVSEGGVIGRAVVIGWPFDRWKWLEEPGTFGSVPDAPGRSDNALGASHRVSSRDPAADPDRSHEVAVNKSISDDPKSNEAILPPSPAELPLVMGVVGLRLARRGRWHGVRSGCGGFGGRRTIRTRRARGAAGPARRLSRTGSGRQRRWRHRRRRLGR</sequence>
<feature type="compositionally biased region" description="Basic residues" evidence="8">
    <location>
        <begin position="435"/>
        <end position="448"/>
    </location>
</feature>
<feature type="region of interest" description="Disordered" evidence="8">
    <location>
        <begin position="1"/>
        <end position="103"/>
    </location>
</feature>
<reference evidence="10" key="1">
    <citation type="submission" date="2022-10" db="EMBL/GenBank/DDBJ databases">
        <title>The complete genomes of actinobacterial strains from the NBC collection.</title>
        <authorList>
            <person name="Joergensen T.S."/>
            <person name="Alvarez Arevalo M."/>
            <person name="Sterndorff E.B."/>
            <person name="Faurdal D."/>
            <person name="Vuksanovic O."/>
            <person name="Mourched A.-S."/>
            <person name="Charusanti P."/>
            <person name="Shaw S."/>
            <person name="Blin K."/>
            <person name="Weber T."/>
        </authorList>
    </citation>
    <scope>NUCLEOTIDE SEQUENCE</scope>
    <source>
        <strain evidence="10">NBC_00060</strain>
    </source>
</reference>
<feature type="compositionally biased region" description="Low complexity" evidence="8">
    <location>
        <begin position="420"/>
        <end position="434"/>
    </location>
</feature>
<feature type="domain" description="Peptidase S26" evidence="9">
    <location>
        <begin position="113"/>
        <end position="307"/>
    </location>
</feature>